<dbReference type="EMBL" id="CP030850">
    <property type="protein sequence ID" value="AXE18410.1"/>
    <property type="molecule type" value="Genomic_DNA"/>
</dbReference>
<feature type="compositionally biased region" description="Polar residues" evidence="1">
    <location>
        <begin position="51"/>
        <end position="63"/>
    </location>
</feature>
<sequence length="63" mass="7253">MKKLEKYNTVQELKAATTDQKVSAAVVEERHREFASFIHYLRGDDDKPSLANHTPENRIPNTL</sequence>
<name>A0A344TID9_9BACT</name>
<reference evidence="2 3" key="1">
    <citation type="submission" date="2018-07" db="EMBL/GenBank/DDBJ databases">
        <title>Genome sequencing of Runella.</title>
        <authorList>
            <person name="Baek M.-G."/>
            <person name="Yi H."/>
        </authorList>
    </citation>
    <scope>NUCLEOTIDE SEQUENCE [LARGE SCALE GENOMIC DNA]</scope>
    <source>
        <strain evidence="2 3">HYN0085</strain>
    </source>
</reference>
<accession>A0A344TID9</accession>
<dbReference type="Proteomes" id="UP000251993">
    <property type="component" value="Chromosome"/>
</dbReference>
<gene>
    <name evidence="2" type="ORF">DR864_11940</name>
</gene>
<dbReference type="AlphaFoldDB" id="A0A344TID9"/>
<organism evidence="2 3">
    <name type="scientific">Runella rosea</name>
    <dbReference type="NCBI Taxonomy" id="2259595"/>
    <lineage>
        <taxon>Bacteria</taxon>
        <taxon>Pseudomonadati</taxon>
        <taxon>Bacteroidota</taxon>
        <taxon>Cytophagia</taxon>
        <taxon>Cytophagales</taxon>
        <taxon>Spirosomataceae</taxon>
        <taxon>Runella</taxon>
    </lineage>
</organism>
<feature type="region of interest" description="Disordered" evidence="1">
    <location>
        <begin position="44"/>
        <end position="63"/>
    </location>
</feature>
<proteinExistence type="predicted"/>
<evidence type="ECO:0000313" key="3">
    <source>
        <dbReference type="Proteomes" id="UP000251993"/>
    </source>
</evidence>
<evidence type="ECO:0000313" key="2">
    <source>
        <dbReference type="EMBL" id="AXE18410.1"/>
    </source>
</evidence>
<protein>
    <submittedName>
        <fullName evidence="2">Uncharacterized protein</fullName>
    </submittedName>
</protein>
<evidence type="ECO:0000256" key="1">
    <source>
        <dbReference type="SAM" id="MobiDB-lite"/>
    </source>
</evidence>
<dbReference type="RefSeq" id="WP_114067193.1">
    <property type="nucleotide sequence ID" value="NZ_CP030850.1"/>
</dbReference>
<dbReference type="KEGG" id="run:DR864_11940"/>
<keyword evidence="3" id="KW-1185">Reference proteome</keyword>